<evidence type="ECO:0000313" key="3">
    <source>
        <dbReference type="EMBL" id="KAB2807317.1"/>
    </source>
</evidence>
<dbReference type="Proteomes" id="UP000468650">
    <property type="component" value="Unassembled WGS sequence"/>
</dbReference>
<proteinExistence type="predicted"/>
<evidence type="ECO:0000313" key="4">
    <source>
        <dbReference type="Proteomes" id="UP000468650"/>
    </source>
</evidence>
<gene>
    <name evidence="3" type="ORF">F8C67_12115</name>
</gene>
<dbReference type="RefSeq" id="WP_151668123.1">
    <property type="nucleotide sequence ID" value="NZ_WBVO01000011.1"/>
</dbReference>
<name>A0A6N6RDF6_9FLAO</name>
<organism evidence="3 4">
    <name type="scientific">Phaeocystidibacter luteus</name>
    <dbReference type="NCBI Taxonomy" id="911197"/>
    <lineage>
        <taxon>Bacteria</taxon>
        <taxon>Pseudomonadati</taxon>
        <taxon>Bacteroidota</taxon>
        <taxon>Flavobacteriia</taxon>
        <taxon>Flavobacteriales</taxon>
        <taxon>Phaeocystidibacteraceae</taxon>
        <taxon>Phaeocystidibacter</taxon>
    </lineage>
</organism>
<reference evidence="3 4" key="1">
    <citation type="submission" date="2019-09" db="EMBL/GenBank/DDBJ databases">
        <title>Genomes of family Cryomorphaceae.</title>
        <authorList>
            <person name="Bowman J.P."/>
        </authorList>
    </citation>
    <scope>NUCLEOTIDE SEQUENCE [LARGE SCALE GENOMIC DNA]</scope>
    <source>
        <strain evidence="3 4">LMG 25704</strain>
    </source>
</reference>
<keyword evidence="4" id="KW-1185">Reference proteome</keyword>
<dbReference type="AlphaFoldDB" id="A0A6N6RDF6"/>
<evidence type="ECO:0000259" key="2">
    <source>
        <dbReference type="Pfam" id="PF22106"/>
    </source>
</evidence>
<feature type="domain" description="Putative DNA-binding" evidence="1">
    <location>
        <begin position="9"/>
        <end position="92"/>
    </location>
</feature>
<protein>
    <submittedName>
        <fullName evidence="3">Uncharacterized protein</fullName>
    </submittedName>
</protein>
<dbReference type="EMBL" id="WBVO01000011">
    <property type="protein sequence ID" value="KAB2807317.1"/>
    <property type="molecule type" value="Genomic_DNA"/>
</dbReference>
<feature type="domain" description="NGO1945-like C-terminal" evidence="2">
    <location>
        <begin position="149"/>
        <end position="238"/>
    </location>
</feature>
<comment type="caution">
    <text evidence="3">The sequence shown here is derived from an EMBL/GenBank/DDBJ whole genome shotgun (WGS) entry which is preliminary data.</text>
</comment>
<dbReference type="InterPro" id="IPR044922">
    <property type="entry name" value="DUF2063_N_sf"/>
</dbReference>
<dbReference type="Pfam" id="PF22106">
    <property type="entry name" value="NGO1945_C"/>
    <property type="match status" value="1"/>
</dbReference>
<evidence type="ECO:0000259" key="1">
    <source>
        <dbReference type="Pfam" id="PF09836"/>
    </source>
</evidence>
<sequence>MLRKSTIEAQSALSTYCRNGIETELEGAKLDRLPHYRRLVYNVVVNALNTAYPITQKYVTEGWEDLQHRFFSSHYCQHPQIWRMPEELIAYVAENEAELIAKYPALIDLLRFEWQEVFLFMMPDLELPKHGDAAPNLGDKVVLEPEMQLLILTYPVHKTHPSKLIDAQPGQYASLAWRERETGKVQFMDISIFYALFLEVISSEELSVQQAGAKAALHLGLSNDESWSSNLQHFVNKLQEKRLIFKSE</sequence>
<dbReference type="OrthoDB" id="4146344at2"/>
<dbReference type="InterPro" id="IPR054098">
    <property type="entry name" value="NGO1945-like_C"/>
</dbReference>
<dbReference type="Gene3D" id="1.10.150.690">
    <property type="entry name" value="DUF2063"/>
    <property type="match status" value="1"/>
</dbReference>
<dbReference type="Gene3D" id="3.90.930.50">
    <property type="match status" value="1"/>
</dbReference>
<dbReference type="Pfam" id="PF09836">
    <property type="entry name" value="DUF2063"/>
    <property type="match status" value="1"/>
</dbReference>
<accession>A0A6N6RDF6</accession>
<dbReference type="InterPro" id="IPR018640">
    <property type="entry name" value="DUF2063"/>
</dbReference>